<evidence type="ECO:0000259" key="1">
    <source>
        <dbReference type="Pfam" id="PF13480"/>
    </source>
</evidence>
<dbReference type="Gene3D" id="3.40.630.30">
    <property type="match status" value="1"/>
</dbReference>
<gene>
    <name evidence="2" type="ORF">E6C50_10025</name>
</gene>
<dbReference type="OrthoDB" id="9785911at2"/>
<dbReference type="InterPro" id="IPR038740">
    <property type="entry name" value="BioF2-like_GNAT_dom"/>
</dbReference>
<dbReference type="PANTHER" id="PTHR36174:SF1">
    <property type="entry name" value="LIPID II:GLYCINE GLYCYLTRANSFERASE"/>
    <property type="match status" value="1"/>
</dbReference>
<keyword evidence="3" id="KW-1185">Reference proteome</keyword>
<dbReference type="PANTHER" id="PTHR36174">
    <property type="entry name" value="LIPID II:GLYCINE GLYCYLTRANSFERASE"/>
    <property type="match status" value="1"/>
</dbReference>
<evidence type="ECO:0000313" key="3">
    <source>
        <dbReference type="Proteomes" id="UP000307507"/>
    </source>
</evidence>
<keyword evidence="2" id="KW-0808">Transferase</keyword>
<sequence length="344" mass="39655">MKYTFEVITSPDMLWDKMASCYDHTVFKSKNWANFLKEFYKVAPFVVAVSEKEKEIGYFYGHKIKKLGVPIVASPFEGWSTSYQGLSMLKEITVNQRLDIYEELIAWLFKNKHCRYFQVSDWQLEVAECLHRNFTIELQKGYVLDLTKDKEELYKNMSYSSVRYSINKAKKKGVVVKEISDVKEYAHEYYKQLKEVFQRQGLAPTHSMEQTRTMLQHTFSENMVALYAVNPEGECLASAFFPYAGNYGFFSGGASYQSAQSYCPNELIMWNAIEMLKDKGVKYMEFGGGRRYKEKYGPTAYVKPKIIASSLPWLIPAKAFAKSAFYAVRKIGALLKGKSVNEGV</sequence>
<name>A0A4S3ZXD2_9FLAO</name>
<dbReference type="InterPro" id="IPR016181">
    <property type="entry name" value="Acyl_CoA_acyltransferase"/>
</dbReference>
<comment type="caution">
    <text evidence="2">The sequence shown here is derived from an EMBL/GenBank/DDBJ whole genome shotgun (WGS) entry which is preliminary data.</text>
</comment>
<dbReference type="RefSeq" id="WP_136403098.1">
    <property type="nucleotide sequence ID" value="NZ_SSNZ01000003.1"/>
</dbReference>
<evidence type="ECO:0000313" key="2">
    <source>
        <dbReference type="EMBL" id="THF50557.1"/>
    </source>
</evidence>
<proteinExistence type="predicted"/>
<accession>A0A4S3ZXD2</accession>
<dbReference type="SUPFAM" id="SSF55729">
    <property type="entry name" value="Acyl-CoA N-acyltransferases (Nat)"/>
    <property type="match status" value="1"/>
</dbReference>
<dbReference type="EMBL" id="SSNZ01000003">
    <property type="protein sequence ID" value="THF50557.1"/>
    <property type="molecule type" value="Genomic_DNA"/>
</dbReference>
<dbReference type="GO" id="GO:0016740">
    <property type="term" value="F:transferase activity"/>
    <property type="evidence" value="ECO:0007669"/>
    <property type="project" value="UniProtKB-KW"/>
</dbReference>
<dbReference type="Proteomes" id="UP000307507">
    <property type="component" value="Unassembled WGS sequence"/>
</dbReference>
<organism evidence="2 3">
    <name type="scientific">Flavobacterium supellecticarium</name>
    <dbReference type="NCBI Taxonomy" id="2565924"/>
    <lineage>
        <taxon>Bacteria</taxon>
        <taxon>Pseudomonadati</taxon>
        <taxon>Bacteroidota</taxon>
        <taxon>Flavobacteriia</taxon>
        <taxon>Flavobacteriales</taxon>
        <taxon>Flavobacteriaceae</taxon>
        <taxon>Flavobacterium</taxon>
    </lineage>
</organism>
<protein>
    <submittedName>
        <fullName evidence="2">GNAT family N-acetyltransferase</fullName>
    </submittedName>
</protein>
<dbReference type="InterPro" id="IPR050644">
    <property type="entry name" value="PG_Glycine_Bridge_Synth"/>
</dbReference>
<dbReference type="Pfam" id="PF13480">
    <property type="entry name" value="Acetyltransf_6"/>
    <property type="match status" value="1"/>
</dbReference>
<dbReference type="AlphaFoldDB" id="A0A4S3ZXD2"/>
<reference evidence="2 3" key="1">
    <citation type="submission" date="2019-04" db="EMBL/GenBank/DDBJ databases">
        <title>Flavobacterium sp. nov. isolated from construction timber.</title>
        <authorList>
            <person name="Lin S.-Y."/>
            <person name="Chang C.-T."/>
            <person name="Young C.-C."/>
        </authorList>
    </citation>
    <scope>NUCLEOTIDE SEQUENCE [LARGE SCALE GENOMIC DNA]</scope>
    <source>
        <strain evidence="2 3">CC-CTC003</strain>
    </source>
</reference>
<feature type="domain" description="BioF2-like acetyltransferase" evidence="1">
    <location>
        <begin position="161"/>
        <end position="291"/>
    </location>
</feature>